<dbReference type="STRING" id="461836.A0A0L0DIF0"/>
<evidence type="ECO:0000256" key="5">
    <source>
        <dbReference type="SAM" id="MobiDB-lite"/>
    </source>
</evidence>
<evidence type="ECO:0000313" key="7">
    <source>
        <dbReference type="EMBL" id="KNC52139.1"/>
    </source>
</evidence>
<dbReference type="PANTHER" id="PTHR12902">
    <property type="entry name" value="WASP-1"/>
    <property type="match status" value="1"/>
</dbReference>
<dbReference type="eggNOG" id="KOG1830">
    <property type="taxonomic scope" value="Eukaryota"/>
</dbReference>
<dbReference type="Gene3D" id="1.20.5.340">
    <property type="match status" value="1"/>
</dbReference>
<feature type="compositionally biased region" description="Basic and acidic residues" evidence="5">
    <location>
        <begin position="366"/>
        <end position="377"/>
    </location>
</feature>
<dbReference type="SMART" id="SM00246">
    <property type="entry name" value="WH2"/>
    <property type="match status" value="2"/>
</dbReference>
<accession>A0A0L0DIF0</accession>
<dbReference type="Pfam" id="PF02205">
    <property type="entry name" value="WH2"/>
    <property type="match status" value="2"/>
</dbReference>
<dbReference type="Proteomes" id="UP000054408">
    <property type="component" value="Unassembled WGS sequence"/>
</dbReference>
<comment type="similarity">
    <text evidence="2">Belongs to the SCAR/WAVE family.</text>
</comment>
<feature type="region of interest" description="Disordered" evidence="5">
    <location>
        <begin position="329"/>
        <end position="415"/>
    </location>
</feature>
<sequence length="450" mass="49049">MTIVKRHVFSTEHYVRYATTTGGASLLQEISQTHCVGLIHQLSWLAGFAGELFNELFKEAASTFERIQALQTRTSVATELCFRSKEIMVEMSTSSLVSNPAVQTSWKENGVQSWKQQLLLPTSRPPSIVAAFEAASAPPAFDLLDPFTDDQTPGGAMKKYTNPDFFIEQWVKLLMEQREKAIAERKARRKNRKKKKKAGDKEAKVEAKKVKVKEFKNLDIGVKVKEKREKVPYDDHVARPQLVLDEDGREHMQFVMLPPGEYREFAVAEQVAVQEVEVVLENAPTGATSLNVDGALTADATAEEAEAAAALAAEGHASVVKDGGAVSVARRAPTPPADGSAPTRAAPAAGGRSNLLASIQSGAKLKKVDRPEPKSRAAQEPSLLDQIRKGTSLKKASERKLPEPKPSTTSAGGINVAALMAAMNTRRAVIDDDDSDDDDDDWDDDSDDGW</sequence>
<evidence type="ECO:0000256" key="1">
    <source>
        <dbReference type="ARBA" id="ARBA00004245"/>
    </source>
</evidence>
<evidence type="ECO:0000313" key="8">
    <source>
        <dbReference type="Proteomes" id="UP000054408"/>
    </source>
</evidence>
<dbReference type="OMA" id="PDMAYND"/>
<dbReference type="GeneID" id="25560739"/>
<feature type="compositionally biased region" description="Acidic residues" evidence="5">
    <location>
        <begin position="431"/>
        <end position="450"/>
    </location>
</feature>
<feature type="compositionally biased region" description="Low complexity" evidence="5">
    <location>
        <begin position="337"/>
        <end position="353"/>
    </location>
</feature>
<dbReference type="OrthoDB" id="20101at2759"/>
<dbReference type="EMBL" id="GL349436">
    <property type="protein sequence ID" value="KNC52139.1"/>
    <property type="molecule type" value="Genomic_DNA"/>
</dbReference>
<dbReference type="GO" id="GO:0034237">
    <property type="term" value="F:protein kinase A regulatory subunit binding"/>
    <property type="evidence" value="ECO:0007669"/>
    <property type="project" value="TreeGrafter"/>
</dbReference>
<dbReference type="Gene3D" id="6.10.280.150">
    <property type="match status" value="2"/>
</dbReference>
<name>A0A0L0DIF0_THETB</name>
<keyword evidence="4" id="KW-0206">Cytoskeleton</keyword>
<evidence type="ECO:0000256" key="4">
    <source>
        <dbReference type="ARBA" id="ARBA00023212"/>
    </source>
</evidence>
<organism evidence="7 8">
    <name type="scientific">Thecamonas trahens ATCC 50062</name>
    <dbReference type="NCBI Taxonomy" id="461836"/>
    <lineage>
        <taxon>Eukaryota</taxon>
        <taxon>Apusozoa</taxon>
        <taxon>Apusomonadida</taxon>
        <taxon>Apusomonadidae</taxon>
        <taxon>Thecamonas</taxon>
    </lineage>
</organism>
<keyword evidence="8" id="KW-1185">Reference proteome</keyword>
<comment type="subcellular location">
    <subcellularLocation>
        <location evidence="1">Cytoplasm</location>
        <location evidence="1">Cytoskeleton</location>
    </subcellularLocation>
</comment>
<dbReference type="SUPFAM" id="SSF47912">
    <property type="entry name" value="Wiscott-Aldrich syndrome protein, WASP, C-terminal domain"/>
    <property type="match status" value="1"/>
</dbReference>
<dbReference type="GO" id="GO:0071933">
    <property type="term" value="F:Arp2/3 complex binding"/>
    <property type="evidence" value="ECO:0007669"/>
    <property type="project" value="TreeGrafter"/>
</dbReference>
<dbReference type="GO" id="GO:0007015">
    <property type="term" value="P:actin filament organization"/>
    <property type="evidence" value="ECO:0007669"/>
    <property type="project" value="InterPro"/>
</dbReference>
<dbReference type="PANTHER" id="PTHR12902:SF1">
    <property type="entry name" value="WISKOTT-ALDRICH SYNDROME PROTEIN FAMILY MEMBER"/>
    <property type="match status" value="1"/>
</dbReference>
<protein>
    <recommendedName>
        <fullName evidence="6">WH2 domain-containing protein</fullName>
    </recommendedName>
</protein>
<dbReference type="AlphaFoldDB" id="A0A0L0DIF0"/>
<dbReference type="PROSITE" id="PS51082">
    <property type="entry name" value="WH2"/>
    <property type="match status" value="2"/>
</dbReference>
<gene>
    <name evidence="7" type="ORF">AMSG_00965</name>
</gene>
<dbReference type="InterPro" id="IPR003124">
    <property type="entry name" value="WH2_dom"/>
</dbReference>
<dbReference type="InterPro" id="IPR028288">
    <property type="entry name" value="SCAR/WAVE_fam"/>
</dbReference>
<dbReference type="InterPro" id="IPR011026">
    <property type="entry name" value="WAS_C"/>
</dbReference>
<feature type="region of interest" description="Disordered" evidence="5">
    <location>
        <begin position="427"/>
        <end position="450"/>
    </location>
</feature>
<feature type="domain" description="WH2" evidence="6">
    <location>
        <begin position="379"/>
        <end position="396"/>
    </location>
</feature>
<feature type="domain" description="WH2" evidence="6">
    <location>
        <begin position="351"/>
        <end position="368"/>
    </location>
</feature>
<dbReference type="GO" id="GO:0005856">
    <property type="term" value="C:cytoskeleton"/>
    <property type="evidence" value="ECO:0007669"/>
    <property type="project" value="UniProtKB-SubCell"/>
</dbReference>
<evidence type="ECO:0000256" key="3">
    <source>
        <dbReference type="ARBA" id="ARBA00022490"/>
    </source>
</evidence>
<evidence type="ECO:0000256" key="2">
    <source>
        <dbReference type="ARBA" id="ARBA00006993"/>
    </source>
</evidence>
<dbReference type="RefSeq" id="XP_013762142.1">
    <property type="nucleotide sequence ID" value="XM_013906688.1"/>
</dbReference>
<dbReference type="GO" id="GO:2000601">
    <property type="term" value="P:positive regulation of Arp2/3 complex-mediated actin nucleation"/>
    <property type="evidence" value="ECO:0007669"/>
    <property type="project" value="TreeGrafter"/>
</dbReference>
<dbReference type="GO" id="GO:0003779">
    <property type="term" value="F:actin binding"/>
    <property type="evidence" value="ECO:0007669"/>
    <property type="project" value="UniProtKB-KW"/>
</dbReference>
<proteinExistence type="inferred from homology"/>
<keyword evidence="3" id="KW-0963">Cytoplasm</keyword>
<reference evidence="7 8" key="1">
    <citation type="submission" date="2010-05" db="EMBL/GenBank/DDBJ databases">
        <title>The Genome Sequence of Thecamonas trahens ATCC 50062.</title>
        <authorList>
            <consortium name="The Broad Institute Genome Sequencing Platform"/>
            <person name="Russ C."/>
            <person name="Cuomo C."/>
            <person name="Shea T."/>
            <person name="Young S.K."/>
            <person name="Zeng Q."/>
            <person name="Koehrsen M."/>
            <person name="Haas B."/>
            <person name="Borodovsky M."/>
            <person name="Guigo R."/>
            <person name="Alvarado L."/>
            <person name="Berlin A."/>
            <person name="Bochicchio J."/>
            <person name="Borenstein D."/>
            <person name="Chapman S."/>
            <person name="Chen Z."/>
            <person name="Freedman E."/>
            <person name="Gellesch M."/>
            <person name="Goldberg J."/>
            <person name="Griggs A."/>
            <person name="Gujja S."/>
            <person name="Heilman E."/>
            <person name="Heiman D."/>
            <person name="Hepburn T."/>
            <person name="Howarth C."/>
            <person name="Jen D."/>
            <person name="Larson L."/>
            <person name="Mehta T."/>
            <person name="Park D."/>
            <person name="Pearson M."/>
            <person name="Roberts A."/>
            <person name="Saif S."/>
            <person name="Shenoy N."/>
            <person name="Sisk P."/>
            <person name="Stolte C."/>
            <person name="Sykes S."/>
            <person name="Thomson T."/>
            <person name="Walk T."/>
            <person name="White J."/>
            <person name="Yandava C."/>
            <person name="Burger G."/>
            <person name="Gray M.W."/>
            <person name="Holland P.W.H."/>
            <person name="King N."/>
            <person name="Lang F.B.F."/>
            <person name="Roger A.J."/>
            <person name="Ruiz-Trillo I."/>
            <person name="Lander E."/>
            <person name="Nusbaum C."/>
        </authorList>
    </citation>
    <scope>NUCLEOTIDE SEQUENCE [LARGE SCALE GENOMIC DNA]</scope>
    <source>
        <strain evidence="7 8">ATCC 50062</strain>
    </source>
</reference>
<evidence type="ECO:0000259" key="6">
    <source>
        <dbReference type="PROSITE" id="PS51082"/>
    </source>
</evidence>